<keyword evidence="2" id="KW-1185">Reference proteome</keyword>
<evidence type="ECO:0000313" key="2">
    <source>
        <dbReference type="Proteomes" id="UP001055171"/>
    </source>
</evidence>
<dbReference type="RefSeq" id="WP_239721229.1">
    <property type="nucleotide sequence ID" value="NZ_CP092423.2"/>
</dbReference>
<name>A0ABY3UQH6_MYCLN</name>
<dbReference type="Proteomes" id="UP001055171">
    <property type="component" value="Chromosome"/>
</dbReference>
<organism evidence="1 2">
    <name type="scientific">Mycobacterium lentiflavum</name>
    <dbReference type="NCBI Taxonomy" id="141349"/>
    <lineage>
        <taxon>Bacteria</taxon>
        <taxon>Bacillati</taxon>
        <taxon>Actinomycetota</taxon>
        <taxon>Actinomycetes</taxon>
        <taxon>Mycobacteriales</taxon>
        <taxon>Mycobacteriaceae</taxon>
        <taxon>Mycobacterium</taxon>
        <taxon>Mycobacterium simiae complex</taxon>
    </lineage>
</organism>
<reference evidence="1" key="1">
    <citation type="submission" date="2022-08" db="EMBL/GenBank/DDBJ databases">
        <title>Complete genome sequence of 14 non-tuberculosis mycobacteria type-strains.</title>
        <authorList>
            <person name="Igarashi Y."/>
            <person name="Osugi A."/>
            <person name="Mitarai S."/>
        </authorList>
    </citation>
    <scope>NUCLEOTIDE SEQUENCE</scope>
    <source>
        <strain evidence="1">ATCC 51985</strain>
    </source>
</reference>
<protein>
    <recommendedName>
        <fullName evidence="3">Transmembrane protein</fullName>
    </recommendedName>
</protein>
<dbReference type="EMBL" id="CP092423">
    <property type="protein sequence ID" value="ULP41856.1"/>
    <property type="molecule type" value="Genomic_DNA"/>
</dbReference>
<proteinExistence type="predicted"/>
<evidence type="ECO:0008006" key="3">
    <source>
        <dbReference type="Google" id="ProtNLM"/>
    </source>
</evidence>
<sequence length="429" mass="47751">MKDVSTTVQAIQPLPLLVPDKTTGALIADPEMLLPGDELRNFDFHILDSSVKALEGWTYSAKKYSTAGVTSKNKQKAAGRVFVLDRERGTTRLLFVWIPNLLVSRMAAGKLPSPLNFHVLFHPPTYEAEYKETPYWDGKRPSDSTAHYVKLGIRYLAQDFKAVAHHVMAVSQREPNLAYVVPVAEHQGNFDDILTPVALKTVLGELYDFVARQLNSDKAPQFDTIGKVMVSGYSRSGDRLAALMANQSGPSKTFFENNLAQVNAFDINLGNDDTERLPKFIALWESIRNWVRLNPRGRSCIYTAYRSHYNICNMTPIAPMRGWDDRIEFNLETPPWADASLKAKTGQVRGMASDQYTSDPSSGLVCLPVSFFQNYIPNNGVIVGNAERGWSDANYGIKGAHGHGLFLRGMLSHAIAHADPLFFTQPASR</sequence>
<accession>A0ABY3UQH6</accession>
<evidence type="ECO:0000313" key="1">
    <source>
        <dbReference type="EMBL" id="ULP41856.1"/>
    </source>
</evidence>
<gene>
    <name evidence="1" type="ORF">MJO58_24010</name>
</gene>